<dbReference type="Proteomes" id="UP001168146">
    <property type="component" value="Unassembled WGS sequence"/>
</dbReference>
<reference evidence="1" key="1">
    <citation type="submission" date="2021-12" db="EMBL/GenBank/DDBJ databases">
        <title>Black yeast isolated from Biological Soil Crust.</title>
        <authorList>
            <person name="Kurbessoian T."/>
        </authorList>
    </citation>
    <scope>NUCLEOTIDE SEQUENCE</scope>
    <source>
        <strain evidence="1">CCFEE 5208</strain>
    </source>
</reference>
<sequence length="149" mass="17014">MATQCVARDRSEIQWEAAEVHGLRNIAGAKQWLIEWCPTNVTPPEFDQMCVDTIESEPMATMMDDTMEMVVDGRIVVRVFWKQSWVNSNQAGSMTALIKLWWMWYGHDCANGEIRSERGLTIVAGNTVKWTTTVVEEIEIDGVSTRWTT</sequence>
<comment type="caution">
    <text evidence="1">The sequence shown here is derived from an EMBL/GenBank/DDBJ whole genome shotgun (WGS) entry which is preliminary data.</text>
</comment>
<protein>
    <submittedName>
        <fullName evidence="1">Uncharacterized protein</fullName>
    </submittedName>
</protein>
<accession>A0AAN6IZG2</accession>
<dbReference type="AlphaFoldDB" id="A0AAN6IZG2"/>
<name>A0AAN6IZG2_9PEZI</name>
<evidence type="ECO:0000313" key="1">
    <source>
        <dbReference type="EMBL" id="KAK0302847.1"/>
    </source>
</evidence>
<gene>
    <name evidence="1" type="ORF">LTR82_017739</name>
</gene>
<organism evidence="1 2">
    <name type="scientific">Friedmanniomyces endolithicus</name>
    <dbReference type="NCBI Taxonomy" id="329885"/>
    <lineage>
        <taxon>Eukaryota</taxon>
        <taxon>Fungi</taxon>
        <taxon>Dikarya</taxon>
        <taxon>Ascomycota</taxon>
        <taxon>Pezizomycotina</taxon>
        <taxon>Dothideomycetes</taxon>
        <taxon>Dothideomycetidae</taxon>
        <taxon>Mycosphaerellales</taxon>
        <taxon>Teratosphaeriaceae</taxon>
        <taxon>Friedmanniomyces</taxon>
    </lineage>
</organism>
<dbReference type="EMBL" id="JASUXU010000168">
    <property type="protein sequence ID" value="KAK0302847.1"/>
    <property type="molecule type" value="Genomic_DNA"/>
</dbReference>
<evidence type="ECO:0000313" key="2">
    <source>
        <dbReference type="Proteomes" id="UP001168146"/>
    </source>
</evidence>
<proteinExistence type="predicted"/>